<dbReference type="SUPFAM" id="SSF56349">
    <property type="entry name" value="DNA breaking-rejoining enzymes"/>
    <property type="match status" value="1"/>
</dbReference>
<dbReference type="PANTHER" id="PTHR30349">
    <property type="entry name" value="PHAGE INTEGRASE-RELATED"/>
    <property type="match status" value="1"/>
</dbReference>
<dbReference type="PANTHER" id="PTHR30349:SF64">
    <property type="entry name" value="PROPHAGE INTEGRASE INTD-RELATED"/>
    <property type="match status" value="1"/>
</dbReference>
<dbReference type="InterPro" id="IPR011010">
    <property type="entry name" value="DNA_brk_join_enz"/>
</dbReference>
<organism evidence="6 7">
    <name type="scientific">Streptomyces thermocarboxydovorans</name>
    <dbReference type="NCBI Taxonomy" id="59298"/>
    <lineage>
        <taxon>Bacteria</taxon>
        <taxon>Bacillati</taxon>
        <taxon>Actinomycetota</taxon>
        <taxon>Actinomycetes</taxon>
        <taxon>Kitasatosporales</taxon>
        <taxon>Streptomycetaceae</taxon>
        <taxon>Streptomyces</taxon>
    </lineage>
</organism>
<dbReference type="InterPro" id="IPR050090">
    <property type="entry name" value="Tyrosine_recombinase_XerCD"/>
</dbReference>
<keyword evidence="3" id="KW-0233">DNA recombination</keyword>
<name>A0ABN1HUQ7_9ACTN</name>
<feature type="region of interest" description="Disordered" evidence="4">
    <location>
        <begin position="1"/>
        <end position="26"/>
    </location>
</feature>
<feature type="domain" description="Tyr recombinase" evidence="5">
    <location>
        <begin position="264"/>
        <end position="481"/>
    </location>
</feature>
<evidence type="ECO:0000313" key="6">
    <source>
        <dbReference type="EMBL" id="GAA0668336.1"/>
    </source>
</evidence>
<gene>
    <name evidence="6" type="ORF">GCM10009535_55270</name>
</gene>
<feature type="region of interest" description="Disordered" evidence="4">
    <location>
        <begin position="474"/>
        <end position="494"/>
    </location>
</feature>
<evidence type="ECO:0000256" key="4">
    <source>
        <dbReference type="SAM" id="MobiDB-lite"/>
    </source>
</evidence>
<comment type="caution">
    <text evidence="6">The sequence shown here is derived from an EMBL/GenBank/DDBJ whole genome shotgun (WGS) entry which is preliminary data.</text>
</comment>
<accession>A0ABN1HUQ7</accession>
<dbReference type="PROSITE" id="PS51898">
    <property type="entry name" value="TYR_RECOMBINASE"/>
    <property type="match status" value="1"/>
</dbReference>
<evidence type="ECO:0000259" key="5">
    <source>
        <dbReference type="PROSITE" id="PS51898"/>
    </source>
</evidence>
<dbReference type="EMBL" id="BAAAGU010000079">
    <property type="protein sequence ID" value="GAA0668336.1"/>
    <property type="molecule type" value="Genomic_DNA"/>
</dbReference>
<dbReference type="InterPro" id="IPR013762">
    <property type="entry name" value="Integrase-like_cat_sf"/>
</dbReference>
<feature type="compositionally biased region" description="Basic and acidic residues" evidence="4">
    <location>
        <begin position="343"/>
        <end position="362"/>
    </location>
</feature>
<dbReference type="Proteomes" id="UP001500724">
    <property type="component" value="Unassembled WGS sequence"/>
</dbReference>
<proteinExistence type="inferred from homology"/>
<dbReference type="Gene3D" id="1.10.150.130">
    <property type="match status" value="1"/>
</dbReference>
<dbReference type="RefSeq" id="WP_344006920.1">
    <property type="nucleotide sequence ID" value="NZ_BAAAGU010000079.1"/>
</dbReference>
<keyword evidence="7" id="KW-1185">Reference proteome</keyword>
<feature type="compositionally biased region" description="Basic and acidic residues" evidence="4">
    <location>
        <begin position="14"/>
        <end position="26"/>
    </location>
</feature>
<dbReference type="Gene3D" id="1.10.443.10">
    <property type="entry name" value="Intergrase catalytic core"/>
    <property type="match status" value="1"/>
</dbReference>
<feature type="region of interest" description="Disordered" evidence="4">
    <location>
        <begin position="341"/>
        <end position="362"/>
    </location>
</feature>
<comment type="similarity">
    <text evidence="1">Belongs to the 'phage' integrase family.</text>
</comment>
<evidence type="ECO:0000256" key="2">
    <source>
        <dbReference type="ARBA" id="ARBA00023125"/>
    </source>
</evidence>
<sequence length="494" mass="55069">MSNRTNSAPGGAHNSERPDGSEERTFSTDVRVWKVSKVSSKSAPYQLRWIVAGKRRYASFPTSALAESRRSELWQAMRRGEAFDVESGLPESEVRQAEAAAVAKAQAKADPTWWEFSREFMKRRWRTAAAKTREGFADSLAAAALGMLKDAAGAPELQAVRRAVRWSVVPAHESEEPPPDLEKVCAWLAENSLPLSALKESGIAEDVHYRLAYRLDGKLAAKDTYKRRRRCFNAAMAYAVQKGYLDENPITNIERPATAARGSIDPRVLMNAVQGREFLTAVSYVGSVHRNRGRRLVAFFGCILYAAMRPAEVVGLRLDDCYLPEKGWGVLTLRETRPVSGKKWTDTGERHDKRGLKMRDPEADRPVPIPPVLVAMLREHVKEFGTAADGRLFQNERGGLVGTSSYWRVWQEARPLAFPPHKVASPLARKPYDGRATCITDWLRSGLPVAEVARRAGTSPEVIDRHYAGLVDNSEEENNRKIEKTMGWGPSGAE</sequence>
<evidence type="ECO:0000313" key="7">
    <source>
        <dbReference type="Proteomes" id="UP001500724"/>
    </source>
</evidence>
<keyword evidence="2" id="KW-0238">DNA-binding</keyword>
<reference evidence="6 7" key="1">
    <citation type="journal article" date="2019" name="Int. J. Syst. Evol. Microbiol.">
        <title>The Global Catalogue of Microorganisms (GCM) 10K type strain sequencing project: providing services to taxonomists for standard genome sequencing and annotation.</title>
        <authorList>
            <consortium name="The Broad Institute Genomics Platform"/>
            <consortium name="The Broad Institute Genome Sequencing Center for Infectious Disease"/>
            <person name="Wu L."/>
            <person name="Ma J."/>
        </authorList>
    </citation>
    <scope>NUCLEOTIDE SEQUENCE [LARGE SCALE GENOMIC DNA]</scope>
    <source>
        <strain evidence="6 7">JCM 10367</strain>
    </source>
</reference>
<dbReference type="InterPro" id="IPR002104">
    <property type="entry name" value="Integrase_catalytic"/>
</dbReference>
<evidence type="ECO:0000256" key="3">
    <source>
        <dbReference type="ARBA" id="ARBA00023172"/>
    </source>
</evidence>
<evidence type="ECO:0000256" key="1">
    <source>
        <dbReference type="ARBA" id="ARBA00008857"/>
    </source>
</evidence>
<dbReference type="InterPro" id="IPR010998">
    <property type="entry name" value="Integrase_recombinase_N"/>
</dbReference>
<protein>
    <submittedName>
        <fullName evidence="6">Tyrosine-type recombinase/integrase</fullName>
    </submittedName>
</protein>